<keyword evidence="3 6" id="KW-1133">Transmembrane helix</keyword>
<dbReference type="AlphaFoldDB" id="A0A9P0F5Q0"/>
<name>A0A9P0F5Q0_BEMTA</name>
<reference evidence="8" key="1">
    <citation type="submission" date="2021-12" db="EMBL/GenBank/DDBJ databases">
        <authorList>
            <person name="King R."/>
        </authorList>
    </citation>
    <scope>NUCLEOTIDE SEQUENCE</scope>
</reference>
<feature type="transmembrane region" description="Helical" evidence="6">
    <location>
        <begin position="267"/>
        <end position="291"/>
    </location>
</feature>
<evidence type="ECO:0000256" key="1">
    <source>
        <dbReference type="ARBA" id="ARBA00004141"/>
    </source>
</evidence>
<dbReference type="EMBL" id="OU963866">
    <property type="protein sequence ID" value="CAH0390797.1"/>
    <property type="molecule type" value="Genomic_DNA"/>
</dbReference>
<feature type="transmembrane region" description="Helical" evidence="6">
    <location>
        <begin position="382"/>
        <end position="402"/>
    </location>
</feature>
<dbReference type="Proteomes" id="UP001152759">
    <property type="component" value="Chromosome 5"/>
</dbReference>
<dbReference type="PANTHER" id="PTHR22950:SF349">
    <property type="entry name" value="AMINO ACID TRANSPORTER TRANSMEMBRANE DOMAIN-CONTAINING PROTEIN"/>
    <property type="match status" value="1"/>
</dbReference>
<accession>A0A9P0F5Q0</accession>
<feature type="transmembrane region" description="Helical" evidence="6">
    <location>
        <begin position="355"/>
        <end position="376"/>
    </location>
</feature>
<evidence type="ECO:0000256" key="5">
    <source>
        <dbReference type="SAM" id="MobiDB-lite"/>
    </source>
</evidence>
<dbReference type="GO" id="GO:0015179">
    <property type="term" value="F:L-amino acid transmembrane transporter activity"/>
    <property type="evidence" value="ECO:0007669"/>
    <property type="project" value="TreeGrafter"/>
</dbReference>
<feature type="region of interest" description="Disordered" evidence="5">
    <location>
        <begin position="1"/>
        <end position="33"/>
    </location>
</feature>
<evidence type="ECO:0000256" key="2">
    <source>
        <dbReference type="ARBA" id="ARBA00022692"/>
    </source>
</evidence>
<feature type="transmembrane region" description="Helical" evidence="6">
    <location>
        <begin position="197"/>
        <end position="217"/>
    </location>
</feature>
<feature type="transmembrane region" description="Helical" evidence="6">
    <location>
        <begin position="311"/>
        <end position="334"/>
    </location>
</feature>
<comment type="subcellular location">
    <subcellularLocation>
        <location evidence="1">Membrane</location>
        <topology evidence="1">Multi-pass membrane protein</topology>
    </subcellularLocation>
</comment>
<feature type="transmembrane region" description="Helical" evidence="6">
    <location>
        <begin position="173"/>
        <end position="190"/>
    </location>
</feature>
<feature type="transmembrane region" description="Helical" evidence="6">
    <location>
        <begin position="130"/>
        <end position="153"/>
    </location>
</feature>
<keyword evidence="2 6" id="KW-0812">Transmembrane</keyword>
<dbReference type="Pfam" id="PF01490">
    <property type="entry name" value="Aa_trans"/>
    <property type="match status" value="1"/>
</dbReference>
<dbReference type="GO" id="GO:0005774">
    <property type="term" value="C:vacuolar membrane"/>
    <property type="evidence" value="ECO:0007669"/>
    <property type="project" value="TreeGrafter"/>
</dbReference>
<sequence length="455" mass="50432">MASDQKNGSTPAQQERGDVIKTPGDTDYDPDEDLGEKNLTTYFETLLHMLKVSLGTGVLAMPKAFANAGYLLGMIGTIIVGVLCTYTTQMLVQSEYELSRRLRVPSMTYPQTFEAAFSEGPKRCRPFAKAAGVTCNLILFLLQCGLSCVYMVFVADNLKAVLDQYIGTTDIRLYMACLLGPLIILCWFGNLKYLAPLSFFGNSMTMICYCITFWYVLTDLPSFSTRKAVVDLKQFPLFIGTALFAMEAISVVIPLKNEMKRPAQFRGSFGVLNCSMVPITILYLLVGLGGYLKYGDAARGSISLNLPTSEVPAQCVKLMLAFSVLISNTVLTYVTSTILWEEFLKSRFENSKRKVVWELSARAFLVLATFVIAASIPNLELFISLIGALGLANLGLAFPVIAETLTFWDRYHGCWFFFFILKNICLLLAAIYAFFIGGATSIITIYEKLMDGTLF</sequence>
<protein>
    <recommendedName>
        <fullName evidence="7">Amino acid transporter transmembrane domain-containing protein</fullName>
    </recommendedName>
</protein>
<evidence type="ECO:0000256" key="4">
    <source>
        <dbReference type="ARBA" id="ARBA00023136"/>
    </source>
</evidence>
<feature type="transmembrane region" description="Helical" evidence="6">
    <location>
        <begin position="68"/>
        <end position="92"/>
    </location>
</feature>
<evidence type="ECO:0000256" key="6">
    <source>
        <dbReference type="SAM" id="Phobius"/>
    </source>
</evidence>
<feature type="transmembrane region" description="Helical" evidence="6">
    <location>
        <begin position="237"/>
        <end position="255"/>
    </location>
</feature>
<keyword evidence="4 6" id="KW-0472">Membrane</keyword>
<dbReference type="InterPro" id="IPR013057">
    <property type="entry name" value="AA_transpt_TM"/>
</dbReference>
<evidence type="ECO:0000313" key="8">
    <source>
        <dbReference type="EMBL" id="CAH0390797.1"/>
    </source>
</evidence>
<feature type="transmembrane region" description="Helical" evidence="6">
    <location>
        <begin position="414"/>
        <end position="446"/>
    </location>
</feature>
<evidence type="ECO:0000256" key="3">
    <source>
        <dbReference type="ARBA" id="ARBA00022989"/>
    </source>
</evidence>
<dbReference type="PANTHER" id="PTHR22950">
    <property type="entry name" value="AMINO ACID TRANSPORTER"/>
    <property type="match status" value="1"/>
</dbReference>
<evidence type="ECO:0000259" key="7">
    <source>
        <dbReference type="Pfam" id="PF01490"/>
    </source>
</evidence>
<evidence type="ECO:0000313" key="9">
    <source>
        <dbReference type="Proteomes" id="UP001152759"/>
    </source>
</evidence>
<keyword evidence="9" id="KW-1185">Reference proteome</keyword>
<feature type="domain" description="Amino acid transporter transmembrane" evidence="7">
    <location>
        <begin position="41"/>
        <end position="440"/>
    </location>
</feature>
<feature type="compositionally biased region" description="Polar residues" evidence="5">
    <location>
        <begin position="1"/>
        <end position="13"/>
    </location>
</feature>
<organism evidence="8 9">
    <name type="scientific">Bemisia tabaci</name>
    <name type="common">Sweetpotato whitefly</name>
    <name type="synonym">Aleurodes tabaci</name>
    <dbReference type="NCBI Taxonomy" id="7038"/>
    <lineage>
        <taxon>Eukaryota</taxon>
        <taxon>Metazoa</taxon>
        <taxon>Ecdysozoa</taxon>
        <taxon>Arthropoda</taxon>
        <taxon>Hexapoda</taxon>
        <taxon>Insecta</taxon>
        <taxon>Pterygota</taxon>
        <taxon>Neoptera</taxon>
        <taxon>Paraneoptera</taxon>
        <taxon>Hemiptera</taxon>
        <taxon>Sternorrhyncha</taxon>
        <taxon>Aleyrodoidea</taxon>
        <taxon>Aleyrodidae</taxon>
        <taxon>Aleyrodinae</taxon>
        <taxon>Bemisia</taxon>
    </lineage>
</organism>
<dbReference type="KEGG" id="btab:109032669"/>
<gene>
    <name evidence="8" type="ORF">BEMITA_LOCUS9489</name>
</gene>
<proteinExistence type="predicted"/>
<dbReference type="OrthoDB" id="1684102at2759"/>